<evidence type="ECO:0000313" key="2">
    <source>
        <dbReference type="EMBL" id="KXS17320.1"/>
    </source>
</evidence>
<reference evidence="2 3" key="1">
    <citation type="journal article" date="2015" name="Genome Biol. Evol.">
        <title>Phylogenomic analyses indicate that early fungi evolved digesting cell walls of algal ancestors of land plants.</title>
        <authorList>
            <person name="Chang Y."/>
            <person name="Wang S."/>
            <person name="Sekimoto S."/>
            <person name="Aerts A.L."/>
            <person name="Choi C."/>
            <person name="Clum A."/>
            <person name="LaButti K.M."/>
            <person name="Lindquist E.A."/>
            <person name="Yee Ngan C."/>
            <person name="Ohm R.A."/>
            <person name="Salamov A.A."/>
            <person name="Grigoriev I.V."/>
            <person name="Spatafora J.W."/>
            <person name="Berbee M.L."/>
        </authorList>
    </citation>
    <scope>NUCLEOTIDE SEQUENCE [LARGE SCALE GENOMIC DNA]</scope>
    <source>
        <strain evidence="2 3">JEL478</strain>
    </source>
</reference>
<feature type="region of interest" description="Disordered" evidence="1">
    <location>
        <begin position="1"/>
        <end position="56"/>
    </location>
</feature>
<protein>
    <submittedName>
        <fullName evidence="2">Uncharacterized protein</fullName>
    </submittedName>
</protein>
<feature type="compositionally biased region" description="Acidic residues" evidence="1">
    <location>
        <begin position="45"/>
        <end position="56"/>
    </location>
</feature>
<dbReference type="Proteomes" id="UP000070544">
    <property type="component" value="Unassembled WGS sequence"/>
</dbReference>
<evidence type="ECO:0000256" key="1">
    <source>
        <dbReference type="SAM" id="MobiDB-lite"/>
    </source>
</evidence>
<evidence type="ECO:0000313" key="3">
    <source>
        <dbReference type="Proteomes" id="UP000070544"/>
    </source>
</evidence>
<dbReference type="AlphaFoldDB" id="A0A139AKM5"/>
<dbReference type="EMBL" id="KQ965747">
    <property type="protein sequence ID" value="KXS17320.1"/>
    <property type="molecule type" value="Genomic_DNA"/>
</dbReference>
<sequence length="224" mass="23364">MSAPSLRARAPRAAADSAPAGSSGAIEPPRKRGRPRKVVAAAAPPEDEHDGFDEHDAEDTDMAGVVAGGAAAANGFAGHGEGSADGAPALVVDDAEREVLEKLAVVLSLKDLATILRSCCGFSTTPLSLGLAPVYLHSSTPTHLLSGTDEDAPTTPENVADIGVIEALRRVGLEEQVLRWEGALSWGSRLWEGLAGPNATGPVEDGKKRKVRILVHLTFERRKT</sequence>
<organism evidence="2 3">
    <name type="scientific">Gonapodya prolifera (strain JEL478)</name>
    <name type="common">Monoblepharis prolifera</name>
    <dbReference type="NCBI Taxonomy" id="1344416"/>
    <lineage>
        <taxon>Eukaryota</taxon>
        <taxon>Fungi</taxon>
        <taxon>Fungi incertae sedis</taxon>
        <taxon>Chytridiomycota</taxon>
        <taxon>Chytridiomycota incertae sedis</taxon>
        <taxon>Monoblepharidomycetes</taxon>
        <taxon>Monoblepharidales</taxon>
        <taxon>Gonapodyaceae</taxon>
        <taxon>Gonapodya</taxon>
    </lineage>
</organism>
<proteinExistence type="predicted"/>
<keyword evidence="3" id="KW-1185">Reference proteome</keyword>
<gene>
    <name evidence="2" type="ORF">M427DRAFT_259408</name>
</gene>
<name>A0A139AKM5_GONPJ</name>
<accession>A0A139AKM5</accession>
<feature type="compositionally biased region" description="Low complexity" evidence="1">
    <location>
        <begin position="1"/>
        <end position="25"/>
    </location>
</feature>